<reference evidence="1" key="1">
    <citation type="submission" date="2021-02" db="EMBL/GenBank/DDBJ databases">
        <authorList>
            <person name="Dougan E. K."/>
            <person name="Rhodes N."/>
            <person name="Thang M."/>
            <person name="Chan C."/>
        </authorList>
    </citation>
    <scope>NUCLEOTIDE SEQUENCE</scope>
</reference>
<name>A0A812KF72_9DINO</name>
<protein>
    <submittedName>
        <fullName evidence="1">Uncharacterized protein</fullName>
    </submittedName>
</protein>
<dbReference type="EMBL" id="CAJNJA010007600">
    <property type="protein sequence ID" value="CAE7226671.1"/>
    <property type="molecule type" value="Genomic_DNA"/>
</dbReference>
<gene>
    <name evidence="1" type="ORF">SNEC2469_LOCUS3242</name>
</gene>
<dbReference type="Proteomes" id="UP000601435">
    <property type="component" value="Unassembled WGS sequence"/>
</dbReference>
<evidence type="ECO:0000313" key="1">
    <source>
        <dbReference type="EMBL" id="CAE7226671.1"/>
    </source>
</evidence>
<dbReference type="AlphaFoldDB" id="A0A812KF72"/>
<accession>A0A812KF72</accession>
<dbReference type="InterPro" id="IPR043502">
    <property type="entry name" value="DNA/RNA_pol_sf"/>
</dbReference>
<comment type="caution">
    <text evidence="1">The sequence shown here is derived from an EMBL/GenBank/DDBJ whole genome shotgun (WGS) entry which is preliminary data.</text>
</comment>
<keyword evidence="2" id="KW-1185">Reference proteome</keyword>
<organism evidence="1 2">
    <name type="scientific">Symbiodinium necroappetens</name>
    <dbReference type="NCBI Taxonomy" id="1628268"/>
    <lineage>
        <taxon>Eukaryota</taxon>
        <taxon>Sar</taxon>
        <taxon>Alveolata</taxon>
        <taxon>Dinophyceae</taxon>
        <taxon>Suessiales</taxon>
        <taxon>Symbiodiniaceae</taxon>
        <taxon>Symbiodinium</taxon>
    </lineage>
</organism>
<proteinExistence type="predicted"/>
<dbReference type="SUPFAM" id="SSF56672">
    <property type="entry name" value="DNA/RNA polymerases"/>
    <property type="match status" value="1"/>
</dbReference>
<sequence>MAERALPPGLRRRNVYRFEDGAIGQAELDALQAEIDSTGGRAKGSLVPMAQVAAGHQAGSKAVVGLTDGSVLFVENIPNHELANHVAPVGGLRSLALSRLDPETMPGRWLSGMALMASVVVNFEMGLNLPARVNFKLQPSDGGVEHESICKALELAIEYDQLNIGELAAVELLCRRLQMIQYRWKERVLGAVSSGTVDDESHFFLGVDRTRGNLCICPALNAWLGDELHKEAQANKEQRKAREERSAIFFLCGCPPPKAAYSARTSAEGRANEFSGGWLPMLGFSALMGSQASALEGLAEKYRQAGPPPQSRSEEALRALLGSMSVYSLDNIECNIASFDEALVSWPEPGSHPVQITELAGTPELLAVDEGDTVYTATGDVADAFHRMELPLHLRQFFRLSALQCRFLDKSMWPPGCGPNDYVTPEYATLPMGWNWSLYSCQSLLESAAAQAHLRDADRIEDRTWTGRVTGGRTVHAQYVDKFFVSGTDSYVVQSAFDRMRQVLEERGCNIHEVTDAQPVVHRLGLIIDVSSKRISLSPARRAPPPAKVIEKVVGHFTFTMMVRRECLSLFNAVYKYVRSSKPAGSLWRAAQQEILQASSLLPLMCTSLDLPWSPTAMATDSSEVGYGVCERQLECGEVANIGRACEQWCYAVEGAIRARAHALGESAESSQDDFHYDCARVRDADFREVGADVLDPAPWHVVFNGNTARISSERKVGLCLAVFGIFFVAEGTLANSTYFWLITSRWLWNCADRPSRESWRKKARRSLVAHPSIVDGVGDKDFAAHGRVPSHLEVNKVRRTSTQDRYNAVVETFLFWCRSHYNQSTDYDCLLTAYLNELYAQGADVSAAEYTFAAFRCRLSGYRNLAPPKMRLPTPRVAFAAIVGALLAHGQAALQPYTEKAPRAFWFEALD</sequence>
<evidence type="ECO:0000313" key="2">
    <source>
        <dbReference type="Proteomes" id="UP000601435"/>
    </source>
</evidence>
<dbReference type="OrthoDB" id="425707at2759"/>